<sequence>MYRFEALHFSWYNRYGTRGHDAPENIHPELMQREHTQRKTSKRANSSQMLPYLSADSRDYTDVYSNMEHIFAPVFDWIADEFKRTMPAADILPGNANTVAYPFLSVVVNLNVATSGHRNLMDNSLCLVFPIGDFEGGELCLYEAGIVLSLGNGDGVAFPSCSITHFNLHYVGTRASLVLHTDRAIDQWTYNERNGWANAMFFQ</sequence>
<dbReference type="OrthoDB" id="2535938at2759"/>
<dbReference type="STRING" id="743788.S8E8R2"/>
<gene>
    <name evidence="1" type="ORF">FOMPIDRAFT_1124104</name>
</gene>
<dbReference type="EMBL" id="KE504155">
    <property type="protein sequence ID" value="EPS99688.1"/>
    <property type="molecule type" value="Genomic_DNA"/>
</dbReference>
<keyword evidence="2" id="KW-1185">Reference proteome</keyword>
<dbReference type="HOGENOM" id="CLU_087177_0_0_1"/>
<dbReference type="AlphaFoldDB" id="S8E8R2"/>
<organism evidence="1 2">
    <name type="scientific">Fomitopsis schrenkii</name>
    <name type="common">Brown rot fungus</name>
    <dbReference type="NCBI Taxonomy" id="2126942"/>
    <lineage>
        <taxon>Eukaryota</taxon>
        <taxon>Fungi</taxon>
        <taxon>Dikarya</taxon>
        <taxon>Basidiomycota</taxon>
        <taxon>Agaricomycotina</taxon>
        <taxon>Agaricomycetes</taxon>
        <taxon>Polyporales</taxon>
        <taxon>Fomitopsis</taxon>
    </lineage>
</organism>
<protein>
    <submittedName>
        <fullName evidence="1">Uncharacterized protein</fullName>
    </submittedName>
</protein>
<evidence type="ECO:0000313" key="2">
    <source>
        <dbReference type="Proteomes" id="UP000015241"/>
    </source>
</evidence>
<evidence type="ECO:0000313" key="1">
    <source>
        <dbReference type="EMBL" id="EPS99688.1"/>
    </source>
</evidence>
<name>S8E8R2_FOMSC</name>
<dbReference type="Proteomes" id="UP000015241">
    <property type="component" value="Unassembled WGS sequence"/>
</dbReference>
<accession>S8E8R2</accession>
<proteinExistence type="predicted"/>
<reference evidence="1 2" key="1">
    <citation type="journal article" date="2012" name="Science">
        <title>The Paleozoic origin of enzymatic lignin decomposition reconstructed from 31 fungal genomes.</title>
        <authorList>
            <person name="Floudas D."/>
            <person name="Binder M."/>
            <person name="Riley R."/>
            <person name="Barry K."/>
            <person name="Blanchette R.A."/>
            <person name="Henrissat B."/>
            <person name="Martinez A.T."/>
            <person name="Otillar R."/>
            <person name="Spatafora J.W."/>
            <person name="Yadav J.S."/>
            <person name="Aerts A."/>
            <person name="Benoit I."/>
            <person name="Boyd A."/>
            <person name="Carlson A."/>
            <person name="Copeland A."/>
            <person name="Coutinho P.M."/>
            <person name="de Vries R.P."/>
            <person name="Ferreira P."/>
            <person name="Findley K."/>
            <person name="Foster B."/>
            <person name="Gaskell J."/>
            <person name="Glotzer D."/>
            <person name="Gorecki P."/>
            <person name="Heitman J."/>
            <person name="Hesse C."/>
            <person name="Hori C."/>
            <person name="Igarashi K."/>
            <person name="Jurgens J.A."/>
            <person name="Kallen N."/>
            <person name="Kersten P."/>
            <person name="Kohler A."/>
            <person name="Kuees U."/>
            <person name="Kumar T.K.A."/>
            <person name="Kuo A."/>
            <person name="LaButti K."/>
            <person name="Larrondo L.F."/>
            <person name="Lindquist E."/>
            <person name="Ling A."/>
            <person name="Lombard V."/>
            <person name="Lucas S."/>
            <person name="Lundell T."/>
            <person name="Martin R."/>
            <person name="McLaughlin D.J."/>
            <person name="Morgenstern I."/>
            <person name="Morin E."/>
            <person name="Murat C."/>
            <person name="Nagy L.G."/>
            <person name="Nolan M."/>
            <person name="Ohm R.A."/>
            <person name="Patyshakuliyeva A."/>
            <person name="Rokas A."/>
            <person name="Ruiz-Duenas F.J."/>
            <person name="Sabat G."/>
            <person name="Salamov A."/>
            <person name="Samejima M."/>
            <person name="Schmutz J."/>
            <person name="Slot J.C."/>
            <person name="St John F."/>
            <person name="Stenlid J."/>
            <person name="Sun H."/>
            <person name="Sun S."/>
            <person name="Syed K."/>
            <person name="Tsang A."/>
            <person name="Wiebenga A."/>
            <person name="Young D."/>
            <person name="Pisabarro A."/>
            <person name="Eastwood D.C."/>
            <person name="Martin F."/>
            <person name="Cullen D."/>
            <person name="Grigoriev I.V."/>
            <person name="Hibbett D.S."/>
        </authorList>
    </citation>
    <scope>NUCLEOTIDE SEQUENCE</scope>
    <source>
        <strain evidence="2">FP-58527</strain>
    </source>
</reference>
<dbReference type="Gene3D" id="3.60.130.30">
    <property type="match status" value="1"/>
</dbReference>
<dbReference type="InParanoid" id="S8E8R2"/>